<organism evidence="10 11">
    <name type="scientific">Limulus polyphemus</name>
    <name type="common">Atlantic horseshoe crab</name>
    <dbReference type="NCBI Taxonomy" id="6850"/>
    <lineage>
        <taxon>Eukaryota</taxon>
        <taxon>Metazoa</taxon>
        <taxon>Ecdysozoa</taxon>
        <taxon>Arthropoda</taxon>
        <taxon>Chelicerata</taxon>
        <taxon>Merostomata</taxon>
        <taxon>Xiphosura</taxon>
        <taxon>Limulidae</taxon>
        <taxon>Limulus</taxon>
    </lineage>
</organism>
<proteinExistence type="predicted"/>
<keyword evidence="7" id="KW-0472">Membrane</keyword>
<feature type="disulfide bond" evidence="6">
    <location>
        <begin position="444"/>
        <end position="458"/>
    </location>
</feature>
<evidence type="ECO:0000256" key="5">
    <source>
        <dbReference type="ARBA" id="ARBA00023292"/>
    </source>
</evidence>
<dbReference type="Proteomes" id="UP000694941">
    <property type="component" value="Unplaced"/>
</dbReference>
<dbReference type="Gene3D" id="2.10.25.10">
    <property type="entry name" value="Laminin"/>
    <property type="match status" value="2"/>
</dbReference>
<evidence type="ECO:0000259" key="8">
    <source>
        <dbReference type="PROSITE" id="PS50027"/>
    </source>
</evidence>
<dbReference type="PANTHER" id="PTHR10574">
    <property type="entry name" value="NETRIN/LAMININ-RELATED"/>
    <property type="match status" value="1"/>
</dbReference>
<dbReference type="PROSITE" id="PS51117">
    <property type="entry name" value="LAMININ_NTER"/>
    <property type="match status" value="1"/>
</dbReference>
<feature type="disulfide bond" evidence="6">
    <location>
        <begin position="432"/>
        <end position="441"/>
    </location>
</feature>
<feature type="domain" description="Laminin EGF-like" evidence="8">
    <location>
        <begin position="411"/>
        <end position="460"/>
    </location>
</feature>
<keyword evidence="2" id="KW-0677">Repeat</keyword>
<dbReference type="SUPFAM" id="SSF57196">
    <property type="entry name" value="EGF/Laminin"/>
    <property type="match status" value="3"/>
</dbReference>
<keyword evidence="5 6" id="KW-0424">Laminin EGF-like domain</keyword>
<dbReference type="InterPro" id="IPR008211">
    <property type="entry name" value="Laminin_N"/>
</dbReference>
<dbReference type="GeneID" id="106468794"/>
<feature type="transmembrane region" description="Helical" evidence="7">
    <location>
        <begin position="20"/>
        <end position="41"/>
    </location>
</feature>
<evidence type="ECO:0000313" key="10">
    <source>
        <dbReference type="Proteomes" id="UP000694941"/>
    </source>
</evidence>
<evidence type="ECO:0000256" key="7">
    <source>
        <dbReference type="SAM" id="Phobius"/>
    </source>
</evidence>
<evidence type="ECO:0000256" key="2">
    <source>
        <dbReference type="ARBA" id="ARBA00022737"/>
    </source>
</evidence>
<protein>
    <submittedName>
        <fullName evidence="11">Netrin-1-like</fullName>
    </submittedName>
</protein>
<dbReference type="Gene3D" id="2.60.120.260">
    <property type="entry name" value="Galactose-binding domain-like"/>
    <property type="match status" value="1"/>
</dbReference>
<accession>A0ABM1BM05</accession>
<feature type="disulfide bond" evidence="6">
    <location>
        <begin position="413"/>
        <end position="430"/>
    </location>
</feature>
<dbReference type="CDD" id="cd00055">
    <property type="entry name" value="EGF_Lam"/>
    <property type="match status" value="3"/>
</dbReference>
<evidence type="ECO:0000313" key="11">
    <source>
        <dbReference type="RefSeq" id="XP_013784688.2"/>
    </source>
</evidence>
<feature type="non-terminal residue" evidence="11">
    <location>
        <position position="502"/>
    </location>
</feature>
<evidence type="ECO:0000256" key="3">
    <source>
        <dbReference type="ARBA" id="ARBA00023157"/>
    </source>
</evidence>
<dbReference type="SMART" id="SM00180">
    <property type="entry name" value="EGF_Lam"/>
    <property type="match status" value="3"/>
</dbReference>
<keyword evidence="4" id="KW-0325">Glycoprotein</keyword>
<gene>
    <name evidence="11" type="primary">LOC106468794</name>
</gene>
<evidence type="ECO:0000256" key="4">
    <source>
        <dbReference type="ARBA" id="ARBA00023180"/>
    </source>
</evidence>
<dbReference type="Pfam" id="PF24973">
    <property type="entry name" value="EGF_LMN_ATRN"/>
    <property type="match status" value="1"/>
</dbReference>
<dbReference type="RefSeq" id="XP_013784688.2">
    <property type="nucleotide sequence ID" value="XM_013929234.2"/>
</dbReference>
<dbReference type="Pfam" id="PF00053">
    <property type="entry name" value="EGF_laminin"/>
    <property type="match status" value="2"/>
</dbReference>
<evidence type="ECO:0000256" key="1">
    <source>
        <dbReference type="ARBA" id="ARBA00022729"/>
    </source>
</evidence>
<dbReference type="SMART" id="SM00136">
    <property type="entry name" value="LamNT"/>
    <property type="match status" value="1"/>
</dbReference>
<feature type="domain" description="Laminin N-terminal" evidence="9">
    <location>
        <begin position="57"/>
        <end position="291"/>
    </location>
</feature>
<evidence type="ECO:0000259" key="9">
    <source>
        <dbReference type="PROSITE" id="PS51117"/>
    </source>
</evidence>
<dbReference type="PANTHER" id="PTHR10574:SF365">
    <property type="entry name" value="NETRIN-A-RELATED"/>
    <property type="match status" value="1"/>
</dbReference>
<dbReference type="PROSITE" id="PS50027">
    <property type="entry name" value="EGF_LAM_2"/>
    <property type="match status" value="1"/>
</dbReference>
<reference evidence="11" key="1">
    <citation type="submission" date="2025-08" db="UniProtKB">
        <authorList>
            <consortium name="RefSeq"/>
        </authorList>
    </citation>
    <scope>IDENTIFICATION</scope>
    <source>
        <tissue evidence="11">Muscle</tissue>
    </source>
</reference>
<dbReference type="InterPro" id="IPR050440">
    <property type="entry name" value="Laminin/Netrin_ECM"/>
</dbReference>
<sequence length="502" mass="55916">MATSLFGLKRQRMPVRTLGYVLPVLLTFFLPCVSPSFLNMFSAQKTTLDPCYDEHGVPKRCIPDFVNAAFGRQVVVSSECGSPPTRYCEYKANERGEGVQQCHTCDANDPITHHSAGFLTDLNNPNNVTCWVSASFSNPLQNVSLTLSLGKKYELTYVSLQLCSPKPESMVIYKSSNFGKSWQPFHYYSSQCQKMYGKQLDAKITRANEQEALCTDLVSDSKPVYGGRIAMSTLESRPSAYDFDNSPVLQDWVTASDIKVIFNRPGGSLSDLAAYNGSYYYAVSDLAVGGRCKCNGHASKCVPDRNGQLACDCKHNTAGRDCEKCKAFHFDRPWSRATADNANQCVACNCNLHARKCRFNMELYKLSGRTSGGVCLKCRHNTAGRHCHYCREGYFRDQEKHITHHKACRPCDCHPVGSSGRTCNQTTGQCPCKDGVTGVTCNRCAKGHQQSRSPIAPCVRIPPVTFTKPPKITGPSKEKSQCGKCRKRSRKINRKKYCKRNY</sequence>
<name>A0ABM1BM05_LIMPO</name>
<dbReference type="InterPro" id="IPR002049">
    <property type="entry name" value="LE_dom"/>
</dbReference>
<dbReference type="Pfam" id="PF00055">
    <property type="entry name" value="Laminin_N"/>
    <property type="match status" value="1"/>
</dbReference>
<keyword evidence="7" id="KW-0812">Transmembrane</keyword>
<keyword evidence="10" id="KW-1185">Reference proteome</keyword>
<feature type="disulfide bond" evidence="6">
    <location>
        <begin position="411"/>
        <end position="423"/>
    </location>
</feature>
<dbReference type="InterPro" id="IPR056863">
    <property type="entry name" value="LMN_ATRN_NET-like_EGF"/>
</dbReference>
<evidence type="ECO:0000256" key="6">
    <source>
        <dbReference type="PROSITE-ProRule" id="PRU00460"/>
    </source>
</evidence>
<keyword evidence="7" id="KW-1133">Transmembrane helix</keyword>
<keyword evidence="3 6" id="KW-1015">Disulfide bond</keyword>
<keyword evidence="1" id="KW-0732">Signal</keyword>